<organism evidence="2 3">
    <name type="scientific">Puccinia graminis f. sp. tritici</name>
    <dbReference type="NCBI Taxonomy" id="56615"/>
    <lineage>
        <taxon>Eukaryota</taxon>
        <taxon>Fungi</taxon>
        <taxon>Dikarya</taxon>
        <taxon>Basidiomycota</taxon>
        <taxon>Pucciniomycotina</taxon>
        <taxon>Pucciniomycetes</taxon>
        <taxon>Pucciniales</taxon>
        <taxon>Pucciniaceae</taxon>
        <taxon>Puccinia</taxon>
    </lineage>
</organism>
<evidence type="ECO:0000313" key="2">
    <source>
        <dbReference type="EMBL" id="KAA1132338.1"/>
    </source>
</evidence>
<feature type="region of interest" description="Disordered" evidence="1">
    <location>
        <begin position="1"/>
        <end position="28"/>
    </location>
</feature>
<sequence>MKRTAPDHEVIDIDEIDSEQQDSQSGANKRSFVWTHFKDKPGTMEAVCQVVTKSGAICGRSIERTRAQAQNHFTPTCQASIEYPTHVSPRKPNGPPERNRFQDYL</sequence>
<gene>
    <name evidence="2" type="ORF">PGTUg99_002082</name>
</gene>
<protein>
    <submittedName>
        <fullName evidence="2">Uncharacterized protein</fullName>
    </submittedName>
</protein>
<dbReference type="Proteomes" id="UP000325313">
    <property type="component" value="Unassembled WGS sequence"/>
</dbReference>
<comment type="caution">
    <text evidence="2">The sequence shown here is derived from an EMBL/GenBank/DDBJ whole genome shotgun (WGS) entry which is preliminary data.</text>
</comment>
<feature type="compositionally biased region" description="Basic and acidic residues" evidence="1">
    <location>
        <begin position="1"/>
        <end position="11"/>
    </location>
</feature>
<dbReference type="EMBL" id="VDEP01000082">
    <property type="protein sequence ID" value="KAA1132338.1"/>
    <property type="molecule type" value="Genomic_DNA"/>
</dbReference>
<feature type="region of interest" description="Disordered" evidence="1">
    <location>
        <begin position="84"/>
        <end position="105"/>
    </location>
</feature>
<evidence type="ECO:0000256" key="1">
    <source>
        <dbReference type="SAM" id="MobiDB-lite"/>
    </source>
</evidence>
<dbReference type="AlphaFoldDB" id="A0A5B0S3K3"/>
<reference evidence="2 3" key="1">
    <citation type="submission" date="2019-05" db="EMBL/GenBank/DDBJ databases">
        <title>Emergence of the Ug99 lineage of the wheat stem rust pathogen through somatic hybridization.</title>
        <authorList>
            <person name="Li F."/>
            <person name="Upadhyaya N.M."/>
            <person name="Sperschneider J."/>
            <person name="Matny O."/>
            <person name="Nguyen-Phuc H."/>
            <person name="Mago R."/>
            <person name="Raley C."/>
            <person name="Miller M.E."/>
            <person name="Silverstein K.A.T."/>
            <person name="Henningsen E."/>
            <person name="Hirsch C.D."/>
            <person name="Visser B."/>
            <person name="Pretorius Z.A."/>
            <person name="Steffenson B.J."/>
            <person name="Schwessinger B."/>
            <person name="Dodds P.N."/>
            <person name="Figueroa M."/>
        </authorList>
    </citation>
    <scope>NUCLEOTIDE SEQUENCE [LARGE SCALE GENOMIC DNA]</scope>
    <source>
        <strain evidence="2 3">Ug99</strain>
    </source>
</reference>
<accession>A0A5B0S3K3</accession>
<proteinExistence type="predicted"/>
<evidence type="ECO:0000313" key="3">
    <source>
        <dbReference type="Proteomes" id="UP000325313"/>
    </source>
</evidence>
<name>A0A5B0S3K3_PUCGR</name>